<evidence type="ECO:0000256" key="1">
    <source>
        <dbReference type="SAM" id="Phobius"/>
    </source>
</evidence>
<proteinExistence type="predicted"/>
<evidence type="ECO:0000313" key="2">
    <source>
        <dbReference type="EMBL" id="MDL2400622.1"/>
    </source>
</evidence>
<accession>A0ABT7JXH9</accession>
<name>A0ABT7JXH9_9HYPH</name>
<dbReference type="EMBL" id="JARFYM010000012">
    <property type="protein sequence ID" value="MDL2400622.1"/>
    <property type="molecule type" value="Genomic_DNA"/>
</dbReference>
<comment type="caution">
    <text evidence="2">The sequence shown here is derived from an EMBL/GenBank/DDBJ whole genome shotgun (WGS) entry which is preliminary data.</text>
</comment>
<feature type="transmembrane region" description="Helical" evidence="1">
    <location>
        <begin position="12"/>
        <end position="34"/>
    </location>
</feature>
<dbReference type="Proteomes" id="UP001172645">
    <property type="component" value="Unassembled WGS sequence"/>
</dbReference>
<keyword evidence="1" id="KW-1133">Transmembrane helix</keyword>
<organism evidence="2 3">
    <name type="scientific">Rhizobium mayense</name>
    <dbReference type="NCBI Taxonomy" id="1312184"/>
    <lineage>
        <taxon>Bacteria</taxon>
        <taxon>Pseudomonadati</taxon>
        <taxon>Pseudomonadota</taxon>
        <taxon>Alphaproteobacteria</taxon>
        <taxon>Hyphomicrobiales</taxon>
        <taxon>Rhizobiaceae</taxon>
        <taxon>Rhizobium/Agrobacterium group</taxon>
        <taxon>Rhizobium</taxon>
    </lineage>
</organism>
<sequence>MDISHNHHHHISPLAVAAAVVGVSMLALSHNGYLQHAFHKEIMASINPADVLTAADMIPEHPSDRAPLHYKPITASVH</sequence>
<keyword evidence="1" id="KW-0472">Membrane</keyword>
<evidence type="ECO:0000313" key="3">
    <source>
        <dbReference type="Proteomes" id="UP001172645"/>
    </source>
</evidence>
<gene>
    <name evidence="2" type="ORF">PY649_17075</name>
</gene>
<reference evidence="2" key="1">
    <citation type="submission" date="2023-06" db="EMBL/GenBank/DDBJ databases">
        <title>Phylogenetic Diversity of Rhizobium strains.</title>
        <authorList>
            <person name="Moura F.T."/>
            <person name="Helene L.C.F."/>
            <person name="Hungria M."/>
        </authorList>
    </citation>
    <scope>NUCLEOTIDE SEQUENCE</scope>
    <source>
        <strain evidence="2">CCGE526</strain>
    </source>
</reference>
<keyword evidence="3" id="KW-1185">Reference proteome</keyword>
<protein>
    <submittedName>
        <fullName evidence="2">Uncharacterized protein</fullName>
    </submittedName>
</protein>
<keyword evidence="1" id="KW-0812">Transmembrane</keyword>
<dbReference type="RefSeq" id="WP_285869759.1">
    <property type="nucleotide sequence ID" value="NZ_JARFYM010000012.1"/>
</dbReference>